<feature type="domain" description="CFA20" evidence="5">
    <location>
        <begin position="151"/>
        <end position="202"/>
    </location>
</feature>
<dbReference type="InterPro" id="IPR050630">
    <property type="entry name" value="WD_repeat_EMAP"/>
</dbReference>
<feature type="region of interest" description="Disordered" evidence="4">
    <location>
        <begin position="1265"/>
        <end position="1286"/>
    </location>
</feature>
<accession>A0A6F9DXZ0</accession>
<dbReference type="GO" id="GO:0005814">
    <property type="term" value="C:centriole"/>
    <property type="evidence" value="ECO:0007669"/>
    <property type="project" value="TreeGrafter"/>
</dbReference>
<dbReference type="PANTHER" id="PTHR13720">
    <property type="entry name" value="WD-40 REPEAT PROTEIN"/>
    <property type="match status" value="1"/>
</dbReference>
<protein>
    <submittedName>
        <fullName evidence="8">WD repeat-containing protein 90</fullName>
    </submittedName>
</protein>
<name>A0A6F9DXZ0_9ASCI</name>
<dbReference type="EMBL" id="LR791873">
    <property type="protein sequence ID" value="CAB3267735.1"/>
    <property type="molecule type" value="mRNA"/>
</dbReference>
<evidence type="ECO:0000259" key="6">
    <source>
        <dbReference type="Pfam" id="PF23342"/>
    </source>
</evidence>
<evidence type="ECO:0000256" key="1">
    <source>
        <dbReference type="ARBA" id="ARBA00022574"/>
    </source>
</evidence>
<sequence>MSASQQTKPILWQHPFVNIFKQFRVEDWKKSSKEGDVTSVMDKQLKCTVFKIQGSVPAGNYIQFPRTSTQSLGLTGRYFYILFKPIPTKYFVVHIDTVSEDGLVVRISFSNLFKEFKSTSTWLQFPFACQAAKGSVEHFASVGAKSDFMGPAPLSQRWTMLVMDLHYILSMYINRKYSHLKNIRLCANLLVKNCFTSDISYDPRLSVRQARMLGIKSVDETFAPIPREMSYFLPKTKEWDDLYDIVRFPLSKETSSPSHAPILPFDSIQRNVDENASPILSTRIKSKPGIITSPRRGKTRTIDATRKSGLFSTASNNIAVATTVPERPRKPKIKVTRELPAVGVSLDSSIASCSDPTASVVEASSGDIHVFASSKPEQEVVVHRHFTGKNKSSIASTSLNTRKTTISNLDKSIDSRQQSVLIGEKLNLKTSDETSCLEPDPIIKLKRIIGFGSGLLPFTENKAYRHIALWHPTSSLNGGNDVVVYAVHAVVVAMETANGHQHFFVGHTEKVTYLAFNSNQGSPCILASAQSGPGGIVRIWKFEAQKCVAIIRSQHSTGMNILAFSKTGGVLVGVGRDGHGKTLFMVWNTSAALRHGSVSVIAKAHTDVEVSRVRVSPIDDTRMVTCGRDNIRFWRVRSNQLRSCPVAMPTEHKVEEITDVTFAPMGIISSKNYNESLESGSLSVYSCTKAGYVLEIDFQKVAVRSVHRLYPSNSADENAEEIINKGIALNTIRFTSTFVASGSDDGVLRLWPLDLSSVFLEAEHEGPITDIDLTSDGVKVLATTSAATLGFLDISTRKYNTIMRSHTDIIGDSCMDGLRRTICTCSDDCSIRVWDIDTLRQLYDFATPEDTPTVISCHPMLEIFACGFESGAVRVFHVGSTSVLSEHTNVHPGSQVTSIVFTPSADRLITRCEKGTVAVFDTSDVENVGAPLLRSLPNVAARGKHYGPQALSVSQDGRRVAFIGPNEFTVTMSNASTLDELLRTDVSGTKLDPDILGQRPKVDVPLRITFSPSSIDQLLVVTMGNRLLKLDGKSGKLLSVTDNIHRGSTTSLCVGDDCCHLVTAGDKLVKVWDYKMSKDCQAFIGHSSSVNRVMFTPDRLTLITCGEDAVFLWDFLGCGSPRDQMEEDYQVETLGRTTKTDLFLSARKHGEEEDEKEEKPRTYSPSMIPQSFVEDESAWVPPEILRTSDLDASEVSEFTVDAKMMRNLQGDKPEEEEIAAHPSQEDTLKQISETNLKTLEKHTTSLAASINDSVPVRVAWRTKPNDSTECSRTHTQCPTLPSSVRQQQPETQVVTFQERPNVMSHFASQMDGSQAATRYFAPPEGQEGLKLQSVIGYNGNARHNVAWNPDTGKLAYSSGCLVVLESLTSGDRDILKGHTEEISCLAMQHDGLILASASGSNGILSSHICLWDVQSNSCKATLKYHEHDVVSLAYSRDDRFLVSMGDYRENSLVVWSGFNGLSAPVVLASTKTISPVHQVVWDPHTSNEFVTVGHDASILFWMLEEDGKHVTLNVHEADIPENLQMDEIRDKPVHFTAACYGKEHMLYIGSSTGVVSVWDTSANRCFLHWKADSAEICLMQSRACRLLVAGASRAVRLWSLAGVKEMRYSDNDGKPGNLYLEDELTVHAEVISGMFDDALDMGIVGTTSGTIWYLDWNERSTVRMVSGHNEKINDIVFDEGNYFATCSDEGTVRLWSVRSKELAVQFQVINQSCGCLTFSHLMAESSFDGVSLKPNKMLAAGYSDGTLRVFDIDKLILKLRLQPHTHSVTAVEFSADNDTLLSGSTDGTVAVTSLATGVTLRVLRDHKGSPINNITVSLRKDHPVALTELDGASSVSSDGQLCMVCGGDRRVSVWKTNWKHDVCEMIDWLTFPAPCFAPDGSKLAQNDKKLVQCLPPSSCYFHPTEADLVMYCGYGMSKCIQMYSLTQKKVVKSLPLPNWATCMAVSPVGALVATGTTSRLMELIDAEHGTFQDFTGHCGTISNAKFSPVGNLLVTSSGRELLVWTVCVNETEENE</sequence>
<evidence type="ECO:0000313" key="8">
    <source>
        <dbReference type="EMBL" id="CAB3267735.1"/>
    </source>
</evidence>
<evidence type="ECO:0000256" key="3">
    <source>
        <dbReference type="PROSITE-ProRule" id="PRU00221"/>
    </source>
</evidence>
<gene>
    <name evidence="8" type="primary">Wdr90</name>
</gene>
<dbReference type="FunFam" id="2.130.10.10:FF:001066">
    <property type="entry name" value="WD repeat domain 90"/>
    <property type="match status" value="1"/>
</dbReference>
<proteinExistence type="evidence at transcript level"/>
<keyword evidence="1 3" id="KW-0853">WD repeat</keyword>
<evidence type="ECO:0000256" key="2">
    <source>
        <dbReference type="ARBA" id="ARBA00022737"/>
    </source>
</evidence>
<dbReference type="InterPro" id="IPR015943">
    <property type="entry name" value="WD40/YVTN_repeat-like_dom_sf"/>
</dbReference>
<dbReference type="InterPro" id="IPR007714">
    <property type="entry name" value="CFA20_dom"/>
</dbReference>
<feature type="region of interest" description="Disordered" evidence="4">
    <location>
        <begin position="1145"/>
        <end position="1167"/>
    </location>
</feature>
<dbReference type="GO" id="GO:0005929">
    <property type="term" value="C:cilium"/>
    <property type="evidence" value="ECO:0007669"/>
    <property type="project" value="UniProtKB-ARBA"/>
</dbReference>
<dbReference type="PROSITE" id="PS00678">
    <property type="entry name" value="WD_REPEATS_1"/>
    <property type="match status" value="1"/>
</dbReference>
<keyword evidence="2" id="KW-0677">Repeat</keyword>
<dbReference type="SUPFAM" id="SSF50969">
    <property type="entry name" value="YVTN repeat-like/Quinoprotein amine dehydrogenase"/>
    <property type="match status" value="1"/>
</dbReference>
<dbReference type="PROSITE" id="PS50294">
    <property type="entry name" value="WD_REPEATS_REGION"/>
    <property type="match status" value="2"/>
</dbReference>
<organism evidence="8">
    <name type="scientific">Phallusia mammillata</name>
    <dbReference type="NCBI Taxonomy" id="59560"/>
    <lineage>
        <taxon>Eukaryota</taxon>
        <taxon>Metazoa</taxon>
        <taxon>Chordata</taxon>
        <taxon>Tunicata</taxon>
        <taxon>Ascidiacea</taxon>
        <taxon>Phlebobranchia</taxon>
        <taxon>Ascidiidae</taxon>
        <taxon>Phallusia</taxon>
    </lineage>
</organism>
<dbReference type="PANTHER" id="PTHR13720:SF24">
    <property type="entry name" value="WD REPEAT-CONTAINING PROTEIN 90"/>
    <property type="match status" value="1"/>
</dbReference>
<feature type="repeat" description="WD" evidence="3">
    <location>
        <begin position="1761"/>
        <end position="1802"/>
    </location>
</feature>
<dbReference type="SMART" id="SM00320">
    <property type="entry name" value="WD40"/>
    <property type="match status" value="21"/>
</dbReference>
<feature type="domain" description="WDR90 4th beta-propeller" evidence="6">
    <location>
        <begin position="1671"/>
        <end position="2006"/>
    </location>
</feature>
<dbReference type="Pfam" id="PF23342">
    <property type="entry name" value="WDR90_beta-prop_4th"/>
    <property type="match status" value="1"/>
</dbReference>
<feature type="repeat" description="WD" evidence="3">
    <location>
        <begin position="803"/>
        <end position="844"/>
    </location>
</feature>
<reference evidence="8" key="1">
    <citation type="submission" date="2020-04" db="EMBL/GenBank/DDBJ databases">
        <authorList>
            <person name="Neveu A P."/>
        </authorList>
    </citation>
    <scope>NUCLEOTIDE SEQUENCE</scope>
    <source>
        <tissue evidence="8">Whole embryo</tissue>
    </source>
</reference>
<dbReference type="InterPro" id="IPR055441">
    <property type="entry name" value="Beta-prop_WDR90_POC16_2nd"/>
</dbReference>
<dbReference type="InterPro" id="IPR036322">
    <property type="entry name" value="WD40_repeat_dom_sf"/>
</dbReference>
<dbReference type="PROSITE" id="PS50082">
    <property type="entry name" value="WD_REPEATS_2"/>
    <property type="match status" value="3"/>
</dbReference>
<feature type="compositionally biased region" description="Polar residues" evidence="4">
    <location>
        <begin position="1273"/>
        <end position="1286"/>
    </location>
</feature>
<dbReference type="InterPro" id="IPR001680">
    <property type="entry name" value="WD40_rpt"/>
</dbReference>
<feature type="domain" description="CFA20" evidence="5">
    <location>
        <begin position="12"/>
        <end position="130"/>
    </location>
</feature>
<evidence type="ECO:0000259" key="5">
    <source>
        <dbReference type="Pfam" id="PF05018"/>
    </source>
</evidence>
<dbReference type="SUPFAM" id="SSF50978">
    <property type="entry name" value="WD40 repeat-like"/>
    <property type="match status" value="3"/>
</dbReference>
<dbReference type="InterPro" id="IPR055440">
    <property type="entry name" value="Beta-prop_WDR90_4th"/>
</dbReference>
<dbReference type="InterPro" id="IPR011044">
    <property type="entry name" value="Quino_amine_DH_bsu"/>
</dbReference>
<dbReference type="Pfam" id="PF23393">
    <property type="entry name" value="Beta-prop_WDR90_POC16_2nd"/>
    <property type="match status" value="1"/>
</dbReference>
<feature type="domain" description="WDR90/POC16 second beta-propeller" evidence="7">
    <location>
        <begin position="815"/>
        <end position="1114"/>
    </location>
</feature>
<dbReference type="SUPFAM" id="SSF50998">
    <property type="entry name" value="Quinoprotein alcohol dehydrogenase-like"/>
    <property type="match status" value="1"/>
</dbReference>
<feature type="repeat" description="WD" evidence="3">
    <location>
        <begin position="1665"/>
        <end position="1705"/>
    </location>
</feature>
<dbReference type="Pfam" id="PF00400">
    <property type="entry name" value="WD40"/>
    <property type="match status" value="1"/>
</dbReference>
<dbReference type="Pfam" id="PF05018">
    <property type="entry name" value="CFA20_dom"/>
    <property type="match status" value="2"/>
</dbReference>
<dbReference type="Gene3D" id="2.130.10.10">
    <property type="entry name" value="YVTN repeat-like/Quinoprotein amine dehydrogenase"/>
    <property type="match status" value="6"/>
</dbReference>
<evidence type="ECO:0000259" key="7">
    <source>
        <dbReference type="Pfam" id="PF23393"/>
    </source>
</evidence>
<dbReference type="InterPro" id="IPR011047">
    <property type="entry name" value="Quinoprotein_ADH-like_sf"/>
</dbReference>
<dbReference type="InterPro" id="IPR019775">
    <property type="entry name" value="WD40_repeat_CS"/>
</dbReference>
<evidence type="ECO:0000256" key="4">
    <source>
        <dbReference type="SAM" id="MobiDB-lite"/>
    </source>
</evidence>